<keyword evidence="8" id="KW-0645">Protease</keyword>
<dbReference type="NCBIfam" id="TIGR01932">
    <property type="entry name" value="hflC"/>
    <property type="match status" value="1"/>
</dbReference>
<feature type="domain" description="Band 7" evidence="7">
    <location>
        <begin position="22"/>
        <end position="185"/>
    </location>
</feature>
<keyword evidence="9" id="KW-1185">Reference proteome</keyword>
<dbReference type="InterPro" id="IPR001107">
    <property type="entry name" value="Band_7"/>
</dbReference>
<evidence type="ECO:0000256" key="5">
    <source>
        <dbReference type="ARBA" id="ARBA00023136"/>
    </source>
</evidence>
<comment type="function">
    <text evidence="6">HflC and HflK could regulate a protease.</text>
</comment>
<dbReference type="GO" id="GO:0006508">
    <property type="term" value="P:proteolysis"/>
    <property type="evidence" value="ECO:0007669"/>
    <property type="project" value="UniProtKB-KW"/>
</dbReference>
<comment type="caution">
    <text evidence="8">The sequence shown here is derived from an EMBL/GenBank/DDBJ whole genome shotgun (WGS) entry which is preliminary data.</text>
</comment>
<dbReference type="GO" id="GO:0008233">
    <property type="term" value="F:peptidase activity"/>
    <property type="evidence" value="ECO:0007669"/>
    <property type="project" value="UniProtKB-KW"/>
</dbReference>
<organism evidence="8 9">
    <name type="scientific">Thioalbus denitrificans</name>
    <dbReference type="NCBI Taxonomy" id="547122"/>
    <lineage>
        <taxon>Bacteria</taxon>
        <taxon>Pseudomonadati</taxon>
        <taxon>Pseudomonadota</taxon>
        <taxon>Gammaproteobacteria</taxon>
        <taxon>Chromatiales</taxon>
        <taxon>Ectothiorhodospiraceae</taxon>
        <taxon>Thioalbus</taxon>
    </lineage>
</organism>
<dbReference type="PANTHER" id="PTHR42911">
    <property type="entry name" value="MODULATOR OF FTSH PROTEASE HFLC"/>
    <property type="match status" value="1"/>
</dbReference>
<evidence type="ECO:0000256" key="4">
    <source>
        <dbReference type="ARBA" id="ARBA00022989"/>
    </source>
</evidence>
<protein>
    <recommendedName>
        <fullName evidence="6">Protein HflC</fullName>
    </recommendedName>
</protein>
<accession>A0A369BWT6</accession>
<dbReference type="InterPro" id="IPR001972">
    <property type="entry name" value="Stomatin_HflK_fam"/>
</dbReference>
<keyword evidence="3" id="KW-0812">Transmembrane</keyword>
<reference evidence="8 9" key="1">
    <citation type="submission" date="2018-07" db="EMBL/GenBank/DDBJ databases">
        <title>Genomic Encyclopedia of Type Strains, Phase IV (KMG-IV): sequencing the most valuable type-strain genomes for metagenomic binning, comparative biology and taxonomic classification.</title>
        <authorList>
            <person name="Goeker M."/>
        </authorList>
    </citation>
    <scope>NUCLEOTIDE SEQUENCE [LARGE SCALE GENOMIC DNA]</scope>
    <source>
        <strain evidence="8 9">DSM 26407</strain>
    </source>
</reference>
<evidence type="ECO:0000313" key="9">
    <source>
        <dbReference type="Proteomes" id="UP000252707"/>
    </source>
</evidence>
<comment type="subcellular location">
    <subcellularLocation>
        <location evidence="1">Membrane</location>
        <topology evidence="1">Single-pass membrane protein</topology>
    </subcellularLocation>
</comment>
<keyword evidence="4" id="KW-1133">Transmembrane helix</keyword>
<proteinExistence type="inferred from homology"/>
<dbReference type="PRINTS" id="PR00721">
    <property type="entry name" value="STOMATIN"/>
</dbReference>
<keyword evidence="5" id="KW-0472">Membrane</keyword>
<evidence type="ECO:0000256" key="6">
    <source>
        <dbReference type="PIRNR" id="PIRNR005651"/>
    </source>
</evidence>
<dbReference type="EMBL" id="QPJY01000011">
    <property type="protein sequence ID" value="RCX26140.1"/>
    <property type="molecule type" value="Genomic_DNA"/>
</dbReference>
<dbReference type="SUPFAM" id="SSF117892">
    <property type="entry name" value="Band 7/SPFH domain"/>
    <property type="match status" value="1"/>
</dbReference>
<gene>
    <name evidence="8" type="ORF">DFQ59_11114</name>
</gene>
<dbReference type="Proteomes" id="UP000252707">
    <property type="component" value="Unassembled WGS sequence"/>
</dbReference>
<dbReference type="GO" id="GO:0016020">
    <property type="term" value="C:membrane"/>
    <property type="evidence" value="ECO:0007669"/>
    <property type="project" value="UniProtKB-SubCell"/>
</dbReference>
<dbReference type="Gene3D" id="3.30.479.30">
    <property type="entry name" value="Band 7 domain"/>
    <property type="match status" value="1"/>
</dbReference>
<dbReference type="OrthoDB" id="9812991at2"/>
<evidence type="ECO:0000256" key="1">
    <source>
        <dbReference type="ARBA" id="ARBA00004167"/>
    </source>
</evidence>
<dbReference type="SMART" id="SM00244">
    <property type="entry name" value="PHB"/>
    <property type="match status" value="1"/>
</dbReference>
<comment type="similarity">
    <text evidence="2 6">Belongs to the band 7/mec-2 family. HflC subfamily.</text>
</comment>
<evidence type="ECO:0000259" key="7">
    <source>
        <dbReference type="SMART" id="SM00244"/>
    </source>
</evidence>
<dbReference type="CDD" id="cd03405">
    <property type="entry name" value="SPFH_HflC"/>
    <property type="match status" value="1"/>
</dbReference>
<dbReference type="RefSeq" id="WP_114280824.1">
    <property type="nucleotide sequence ID" value="NZ_QPJY01000011.1"/>
</dbReference>
<name>A0A369BWT6_9GAMM</name>
<evidence type="ECO:0000313" key="8">
    <source>
        <dbReference type="EMBL" id="RCX26140.1"/>
    </source>
</evidence>
<dbReference type="InterPro" id="IPR010200">
    <property type="entry name" value="HflC"/>
</dbReference>
<evidence type="ECO:0000256" key="2">
    <source>
        <dbReference type="ARBA" id="ARBA00007862"/>
    </source>
</evidence>
<dbReference type="AlphaFoldDB" id="A0A369BWT6"/>
<dbReference type="PANTHER" id="PTHR42911:SF1">
    <property type="entry name" value="MODULATOR OF FTSH PROTEASE HFLC"/>
    <property type="match status" value="1"/>
</dbReference>
<dbReference type="InterPro" id="IPR036013">
    <property type="entry name" value="Band_7/SPFH_dom_sf"/>
</dbReference>
<dbReference type="PIRSF" id="PIRSF005651">
    <property type="entry name" value="HflC"/>
    <property type="match status" value="1"/>
</dbReference>
<keyword evidence="8" id="KW-0378">Hydrolase</keyword>
<evidence type="ECO:0000256" key="3">
    <source>
        <dbReference type="ARBA" id="ARBA00022692"/>
    </source>
</evidence>
<sequence>MGQNSVKLGVIGLLALLVLGAFSIYTVDERQKAILFRLGEIVRTDLEPGIHFKFPLIYNVGKFDGRILTLDEAPERFLTSEKKNVMVDSFVKWRIDDVGRFYQRTGGDERTAAMRLSQILKDGLRSEFAKRTVQEVVSGDRAQIMDILTENANRQVSELGISVVDVRIQQIELPAEVSGSVYRRMEAERARVARDFRSRGAEAAERIRADADRQRTVILAEAYRDAEVIRGEGDARATDIYAKAYTRDPEFYAFYRSLRAYRDTFRDRSDVILMQPDSEFFRYFKNPEQGVAR</sequence>
<dbReference type="Pfam" id="PF01145">
    <property type="entry name" value="Band_7"/>
    <property type="match status" value="1"/>
</dbReference>